<protein>
    <submittedName>
        <fullName evidence="8">Carboxypeptidase</fullName>
    </submittedName>
</protein>
<reference evidence="8 9" key="1">
    <citation type="submission" date="2017-10" db="EMBL/GenBank/DDBJ databases">
        <title>The draft genome sequence of Lewinella nigricans NBRC 102662.</title>
        <authorList>
            <person name="Wang K."/>
        </authorList>
    </citation>
    <scope>NUCLEOTIDE SEQUENCE [LARGE SCALE GENOMIC DNA]</scope>
    <source>
        <strain evidence="8 9">NBRC 102662</strain>
    </source>
</reference>
<keyword evidence="6" id="KW-0472">Membrane</keyword>
<dbReference type="GO" id="GO:0005576">
    <property type="term" value="C:extracellular region"/>
    <property type="evidence" value="ECO:0007669"/>
    <property type="project" value="UniProtKB-ARBA"/>
</dbReference>
<dbReference type="OrthoDB" id="9792335at2"/>
<dbReference type="EMBL" id="PDUD01000021">
    <property type="protein sequence ID" value="PHN05615.1"/>
    <property type="molecule type" value="Genomic_DNA"/>
</dbReference>
<evidence type="ECO:0000256" key="3">
    <source>
        <dbReference type="ARBA" id="ARBA00022723"/>
    </source>
</evidence>
<evidence type="ECO:0000256" key="2">
    <source>
        <dbReference type="ARBA" id="ARBA00022670"/>
    </source>
</evidence>
<dbReference type="GO" id="GO:0004180">
    <property type="term" value="F:carboxypeptidase activity"/>
    <property type="evidence" value="ECO:0007669"/>
    <property type="project" value="UniProtKB-KW"/>
</dbReference>
<dbReference type="PROSITE" id="PS00758">
    <property type="entry name" value="ARGE_DAPE_CPG2_1"/>
    <property type="match status" value="1"/>
</dbReference>
<sequence length="497" mass="55051">MSKSRSPFRRFLRRLFFALLLILGLLALIIWINVIRFSSRQIAVDPIEKVAIDGGVSGRLSAAVQLPTVSYPDHIDTSAFLDLDTLIRRSFPGVDSSLERIRVNPYSQVFRWPGQQSDMAPILLLAHLDVVPVEPEAEKNWSHPPFAGQIADGYIWGRGTLDDKISAFAILEAVEQLLRERYAPNRTIYLAFGHDEEVSGEAGARAISNYFAEQNIRFEYVLDEGQLILRNALAGLEPPLAMIGIAEKGYLTLDLEVELEEGGHSSMPPPATAIGVLARAIDQLQQHPVPARIDGATRGLFEFIGPEMSPLYKSLFANLWLTEPLLIDQLSQGNASNAIIRTTTAPTVIKGGVRANVLPTQAAAQINFRILPGETVESVRDYVEKIIDDERVRVSFEKGSWQKDPSAISGTGTFGFGVIQKTIQQVFPEVVVAPALVIGATDARHYQQVSEQIYRFQPLVLDQPDLSRIHGLDERVSEAGYADAIRFYLQLIRNSSL</sequence>
<keyword evidence="3" id="KW-0479">Metal-binding</keyword>
<feature type="domain" description="Peptidase M20 dimerisation" evidence="7">
    <location>
        <begin position="245"/>
        <end position="390"/>
    </location>
</feature>
<keyword evidence="6" id="KW-1133">Transmembrane helix</keyword>
<keyword evidence="5" id="KW-0862">Zinc</keyword>
<dbReference type="InterPro" id="IPR011650">
    <property type="entry name" value="Peptidase_M20_dimer"/>
</dbReference>
<accession>A0A2D0NAU9</accession>
<dbReference type="PANTHER" id="PTHR45962:SF1">
    <property type="entry name" value="N-FATTY-ACYL-AMINO ACID SYNTHASE_HYDROLASE PM20D1"/>
    <property type="match status" value="1"/>
</dbReference>
<evidence type="ECO:0000256" key="5">
    <source>
        <dbReference type="ARBA" id="ARBA00022833"/>
    </source>
</evidence>
<evidence type="ECO:0000313" key="8">
    <source>
        <dbReference type="EMBL" id="PHN05615.1"/>
    </source>
</evidence>
<comment type="caution">
    <text evidence="8">The sequence shown here is derived from an EMBL/GenBank/DDBJ whole genome shotgun (WGS) entry which is preliminary data.</text>
</comment>
<dbReference type="PANTHER" id="PTHR45962">
    <property type="entry name" value="N-FATTY-ACYL-AMINO ACID SYNTHASE/HYDROLASE PM20D1"/>
    <property type="match status" value="1"/>
</dbReference>
<dbReference type="SUPFAM" id="SSF53187">
    <property type="entry name" value="Zn-dependent exopeptidases"/>
    <property type="match status" value="1"/>
</dbReference>
<dbReference type="AlphaFoldDB" id="A0A2D0NAU9"/>
<feature type="transmembrane region" description="Helical" evidence="6">
    <location>
        <begin position="12"/>
        <end position="32"/>
    </location>
</feature>
<dbReference type="GO" id="GO:0016810">
    <property type="term" value="F:hydrolase activity, acting on carbon-nitrogen (but not peptide) bonds"/>
    <property type="evidence" value="ECO:0007669"/>
    <property type="project" value="UniProtKB-ARBA"/>
</dbReference>
<keyword evidence="2" id="KW-0645">Protease</keyword>
<evidence type="ECO:0000256" key="1">
    <source>
        <dbReference type="ARBA" id="ARBA00006247"/>
    </source>
</evidence>
<dbReference type="GO" id="GO:0043604">
    <property type="term" value="P:amide biosynthetic process"/>
    <property type="evidence" value="ECO:0007669"/>
    <property type="project" value="UniProtKB-ARBA"/>
</dbReference>
<dbReference type="InterPro" id="IPR001261">
    <property type="entry name" value="ArgE/DapE_CS"/>
</dbReference>
<name>A0A2D0NAU9_FLAN2</name>
<evidence type="ECO:0000256" key="6">
    <source>
        <dbReference type="SAM" id="Phobius"/>
    </source>
</evidence>
<dbReference type="FunFam" id="1.10.150.900:FF:000003">
    <property type="entry name" value="N-fatty-acyl-amino acid synthase/hydrolase PM20D1"/>
    <property type="match status" value="1"/>
</dbReference>
<dbReference type="Proteomes" id="UP000223913">
    <property type="component" value="Unassembled WGS sequence"/>
</dbReference>
<keyword evidence="8" id="KW-0121">Carboxypeptidase</keyword>
<evidence type="ECO:0000259" key="7">
    <source>
        <dbReference type="Pfam" id="PF07687"/>
    </source>
</evidence>
<dbReference type="GO" id="GO:0006629">
    <property type="term" value="P:lipid metabolic process"/>
    <property type="evidence" value="ECO:0007669"/>
    <property type="project" value="UniProtKB-ARBA"/>
</dbReference>
<dbReference type="Gene3D" id="3.40.630.10">
    <property type="entry name" value="Zn peptidases"/>
    <property type="match status" value="1"/>
</dbReference>
<organism evidence="8 9">
    <name type="scientific">Flavilitoribacter nigricans (strain ATCC 23147 / DSM 23189 / NBRC 102662 / NCIMB 1420 / SS-2)</name>
    <name type="common">Lewinella nigricans</name>
    <dbReference type="NCBI Taxonomy" id="1122177"/>
    <lineage>
        <taxon>Bacteria</taxon>
        <taxon>Pseudomonadati</taxon>
        <taxon>Bacteroidota</taxon>
        <taxon>Saprospiria</taxon>
        <taxon>Saprospirales</taxon>
        <taxon>Lewinellaceae</taxon>
        <taxon>Flavilitoribacter</taxon>
    </lineage>
</organism>
<evidence type="ECO:0000256" key="4">
    <source>
        <dbReference type="ARBA" id="ARBA00022801"/>
    </source>
</evidence>
<evidence type="ECO:0000313" key="9">
    <source>
        <dbReference type="Proteomes" id="UP000223913"/>
    </source>
</evidence>
<dbReference type="RefSeq" id="WP_099151191.1">
    <property type="nucleotide sequence ID" value="NZ_PDUD01000021.1"/>
</dbReference>
<dbReference type="Gene3D" id="1.10.150.900">
    <property type="match status" value="1"/>
</dbReference>
<gene>
    <name evidence="8" type="ORF">CRP01_16645</name>
</gene>
<keyword evidence="6" id="KW-0812">Transmembrane</keyword>
<dbReference type="GO" id="GO:0046872">
    <property type="term" value="F:metal ion binding"/>
    <property type="evidence" value="ECO:0007669"/>
    <property type="project" value="UniProtKB-KW"/>
</dbReference>
<comment type="similarity">
    <text evidence="1">Belongs to the peptidase M20A family.</text>
</comment>
<dbReference type="InterPro" id="IPR047177">
    <property type="entry name" value="Pept_M20A"/>
</dbReference>
<dbReference type="SUPFAM" id="SSF55031">
    <property type="entry name" value="Bacterial exopeptidase dimerisation domain"/>
    <property type="match status" value="1"/>
</dbReference>
<keyword evidence="4" id="KW-0378">Hydrolase</keyword>
<dbReference type="FunFam" id="3.40.630.10:FF:000027">
    <property type="entry name" value="N-fatty-acyl-amino acid synthase/hydrolase PM20D1"/>
    <property type="match status" value="1"/>
</dbReference>
<dbReference type="Pfam" id="PF01546">
    <property type="entry name" value="Peptidase_M20"/>
    <property type="match status" value="1"/>
</dbReference>
<keyword evidence="9" id="KW-1185">Reference proteome</keyword>
<dbReference type="Pfam" id="PF07687">
    <property type="entry name" value="M20_dimer"/>
    <property type="match status" value="1"/>
</dbReference>
<dbReference type="InterPro" id="IPR036264">
    <property type="entry name" value="Bact_exopeptidase_dim_dom"/>
</dbReference>
<dbReference type="GO" id="GO:0006520">
    <property type="term" value="P:amino acid metabolic process"/>
    <property type="evidence" value="ECO:0007669"/>
    <property type="project" value="UniProtKB-ARBA"/>
</dbReference>
<proteinExistence type="inferred from homology"/>
<dbReference type="GO" id="GO:0006508">
    <property type="term" value="P:proteolysis"/>
    <property type="evidence" value="ECO:0007669"/>
    <property type="project" value="UniProtKB-KW"/>
</dbReference>
<dbReference type="Gene3D" id="3.30.70.360">
    <property type="match status" value="1"/>
</dbReference>
<dbReference type="InterPro" id="IPR002933">
    <property type="entry name" value="Peptidase_M20"/>
</dbReference>